<reference evidence="1 2" key="1">
    <citation type="submission" date="2019-02" db="EMBL/GenBank/DDBJ databases">
        <title>Deep-cultivation of Planctomycetes and their phenomic and genomic characterization uncovers novel biology.</title>
        <authorList>
            <person name="Wiegand S."/>
            <person name="Jogler M."/>
            <person name="Boedeker C."/>
            <person name="Pinto D."/>
            <person name="Vollmers J."/>
            <person name="Rivas-Marin E."/>
            <person name="Kohn T."/>
            <person name="Peeters S.H."/>
            <person name="Heuer A."/>
            <person name="Rast P."/>
            <person name="Oberbeckmann S."/>
            <person name="Bunk B."/>
            <person name="Jeske O."/>
            <person name="Meyerdierks A."/>
            <person name="Storesund J.E."/>
            <person name="Kallscheuer N."/>
            <person name="Luecker S."/>
            <person name="Lage O.M."/>
            <person name="Pohl T."/>
            <person name="Merkel B.J."/>
            <person name="Hornburger P."/>
            <person name="Mueller R.-W."/>
            <person name="Bruemmer F."/>
            <person name="Labrenz M."/>
            <person name="Spormann A.M."/>
            <person name="Op den Camp H."/>
            <person name="Overmann J."/>
            <person name="Amann R."/>
            <person name="Jetten M.S.M."/>
            <person name="Mascher T."/>
            <person name="Medema M.H."/>
            <person name="Devos D.P."/>
            <person name="Kaster A.-K."/>
            <person name="Ovreas L."/>
            <person name="Rohde M."/>
            <person name="Galperin M.Y."/>
            <person name="Jogler C."/>
        </authorList>
    </citation>
    <scope>NUCLEOTIDE SEQUENCE [LARGE SCALE GENOMIC DNA]</scope>
    <source>
        <strain evidence="1 2">Pla85_3_4</strain>
    </source>
</reference>
<name>A0A518E2F1_9BACT</name>
<proteinExistence type="predicted"/>
<evidence type="ECO:0000313" key="1">
    <source>
        <dbReference type="EMBL" id="QDU98269.1"/>
    </source>
</evidence>
<dbReference type="KEGG" id="lcre:Pla8534_61310"/>
<evidence type="ECO:0000313" key="2">
    <source>
        <dbReference type="Proteomes" id="UP000317648"/>
    </source>
</evidence>
<dbReference type="Proteomes" id="UP000317648">
    <property type="component" value="Chromosome"/>
</dbReference>
<accession>A0A518E2F1</accession>
<sequence>MKLQMKNPWIMACCGVLLGAVATLGGSRWLASNVEQPQGFVIPEQILRASGAAAQTQFCIATGPVDGDIEGLFTLDGLTGELNGIVFYARTGLPGGHFKHNVLNDLGLGAGVAKEPRFVMVTGGAQFNRGGGGVRPANCVIYVAEANSGHIAAYTFNWNNQAAAVGQAQQGGFNLLGQFKGRSVAIE</sequence>
<gene>
    <name evidence="1" type="ORF">Pla8534_61310</name>
</gene>
<keyword evidence="2" id="KW-1185">Reference proteome</keyword>
<dbReference type="EMBL" id="CP036433">
    <property type="protein sequence ID" value="QDU98269.1"/>
    <property type="molecule type" value="Genomic_DNA"/>
</dbReference>
<organism evidence="1 2">
    <name type="scientific">Lignipirellula cremea</name>
    <dbReference type="NCBI Taxonomy" id="2528010"/>
    <lineage>
        <taxon>Bacteria</taxon>
        <taxon>Pseudomonadati</taxon>
        <taxon>Planctomycetota</taxon>
        <taxon>Planctomycetia</taxon>
        <taxon>Pirellulales</taxon>
        <taxon>Pirellulaceae</taxon>
        <taxon>Lignipirellula</taxon>
    </lineage>
</organism>
<dbReference type="AlphaFoldDB" id="A0A518E2F1"/>
<protein>
    <submittedName>
        <fullName evidence="1">Uncharacterized protein</fullName>
    </submittedName>
</protein>